<organism evidence="3 4">
    <name type="scientific">Roseateles agri</name>
    <dbReference type="NCBI Taxonomy" id="3098619"/>
    <lineage>
        <taxon>Bacteria</taxon>
        <taxon>Pseudomonadati</taxon>
        <taxon>Pseudomonadota</taxon>
        <taxon>Betaproteobacteria</taxon>
        <taxon>Burkholderiales</taxon>
        <taxon>Sphaerotilaceae</taxon>
        <taxon>Roseateles</taxon>
    </lineage>
</organism>
<dbReference type="Proteomes" id="UP001285263">
    <property type="component" value="Unassembled WGS sequence"/>
</dbReference>
<dbReference type="Pfam" id="PF22818">
    <property type="entry name" value="ApeI-like"/>
    <property type="match status" value="1"/>
</dbReference>
<reference evidence="3 4" key="1">
    <citation type="submission" date="2023-11" db="EMBL/GenBank/DDBJ databases">
        <title>Paucibacter sp. nov., isolated from fresh soil in Korea.</title>
        <authorList>
            <person name="Le N.T.T."/>
        </authorList>
    </citation>
    <scope>NUCLEOTIDE SEQUENCE [LARGE SCALE GENOMIC DNA]</scope>
    <source>
        <strain evidence="3 4">R3-3</strain>
    </source>
</reference>
<name>A0ABU5DFH4_9BURK</name>
<dbReference type="InterPro" id="IPR042099">
    <property type="entry name" value="ANL_N_sf"/>
</dbReference>
<dbReference type="PANTHER" id="PTHR43767">
    <property type="entry name" value="LONG-CHAIN-FATTY-ACID--COA LIGASE"/>
    <property type="match status" value="1"/>
</dbReference>
<evidence type="ECO:0000313" key="4">
    <source>
        <dbReference type="Proteomes" id="UP001285263"/>
    </source>
</evidence>
<sequence>MSGFEDLHLLLAGSRPAAQAVARCGGAAIDFGQFRRMVAGWRAAFAAAPGERFALYFEDTVEFAAALFGAWHAGKCAVLPGDALPATVDRLVRYVDGFAGDLPASCKPLAPLMQSRDTFAPLDPQAAQLVVYTSGSSGEPLAIAKRLEQLFSEVRALEQAFGDRVGPDAEILATVSHQHIYGLLFRVLWPLAAGRVLHAERLHYLEDLAPALQAGGAALLVASPAHLKRVPPELRPDARLRAVFSSGGPLPDDAPAACIAHLGMAPVEVYGSSETGGVAWRQRSGPDSAGWTPLPDVQWRLRGETLEISSSHLDTSDWTATQDRAAPSPTGFTLLGRADRVVKIEEKRVSLAAIEQALLVSGFIDELRVVALAGPREQLGIVAVLNEAGWAAHDEAGKKVFALDLRARLLQQLDASSAPRHWRFVSALPSNSQGKAQQTALQALFDPRRPQPRLLEATPTQASLRIVADAALPQFDGHFPQHPVLPGVAQLEWAILLGRELFPTLPPTFLALEGLKFQQVITPGMTVTLNLEFKPEAGRLAFKYSSARGPHASGRVLFGPAS</sequence>
<proteinExistence type="predicted"/>
<comment type="caution">
    <text evidence="3">The sequence shown here is derived from an EMBL/GenBank/DDBJ whole genome shotgun (WGS) entry which is preliminary data.</text>
</comment>
<dbReference type="Gene3D" id="3.30.300.30">
    <property type="match status" value="1"/>
</dbReference>
<dbReference type="InterPro" id="IPR054545">
    <property type="entry name" value="ApeI-like"/>
</dbReference>
<dbReference type="SUPFAM" id="SSF54637">
    <property type="entry name" value="Thioesterase/thiol ester dehydrase-isomerase"/>
    <property type="match status" value="1"/>
</dbReference>
<dbReference type="InterPro" id="IPR029069">
    <property type="entry name" value="HotDog_dom_sf"/>
</dbReference>
<dbReference type="InterPro" id="IPR000873">
    <property type="entry name" value="AMP-dep_synth/lig_dom"/>
</dbReference>
<dbReference type="EMBL" id="JAXCLA010000003">
    <property type="protein sequence ID" value="MDY0745030.1"/>
    <property type="molecule type" value="Genomic_DNA"/>
</dbReference>
<feature type="domain" description="ApeI dehydratase-like" evidence="2">
    <location>
        <begin position="460"/>
        <end position="555"/>
    </location>
</feature>
<accession>A0ABU5DFH4</accession>
<dbReference type="Gene3D" id="3.40.50.12780">
    <property type="entry name" value="N-terminal domain of ligase-like"/>
    <property type="match status" value="1"/>
</dbReference>
<dbReference type="PANTHER" id="PTHR43767:SF1">
    <property type="entry name" value="NONRIBOSOMAL PEPTIDE SYNTHASE PES1 (EUROFUNG)-RELATED"/>
    <property type="match status" value="1"/>
</dbReference>
<keyword evidence="4" id="KW-1185">Reference proteome</keyword>
<protein>
    <submittedName>
        <fullName evidence="3">AMP-binding protein</fullName>
    </submittedName>
</protein>
<dbReference type="Gene3D" id="3.10.129.10">
    <property type="entry name" value="Hotdog Thioesterase"/>
    <property type="match status" value="1"/>
</dbReference>
<dbReference type="InterPro" id="IPR045851">
    <property type="entry name" value="AMP-bd_C_sf"/>
</dbReference>
<dbReference type="RefSeq" id="WP_320422932.1">
    <property type="nucleotide sequence ID" value="NZ_JAXCLA010000003.1"/>
</dbReference>
<gene>
    <name evidence="3" type="ORF">SNE35_10950</name>
</gene>
<evidence type="ECO:0000259" key="1">
    <source>
        <dbReference type="Pfam" id="PF00501"/>
    </source>
</evidence>
<feature type="domain" description="AMP-dependent synthetase/ligase" evidence="1">
    <location>
        <begin position="118"/>
        <end position="304"/>
    </location>
</feature>
<evidence type="ECO:0000313" key="3">
    <source>
        <dbReference type="EMBL" id="MDY0745030.1"/>
    </source>
</evidence>
<dbReference type="SUPFAM" id="SSF56801">
    <property type="entry name" value="Acetyl-CoA synthetase-like"/>
    <property type="match status" value="1"/>
</dbReference>
<dbReference type="InterPro" id="IPR050237">
    <property type="entry name" value="ATP-dep_AMP-bd_enzyme"/>
</dbReference>
<dbReference type="Pfam" id="PF00501">
    <property type="entry name" value="AMP-binding"/>
    <property type="match status" value="1"/>
</dbReference>
<evidence type="ECO:0000259" key="2">
    <source>
        <dbReference type="Pfam" id="PF22818"/>
    </source>
</evidence>